<dbReference type="RefSeq" id="WP_117952396.1">
    <property type="nucleotide sequence ID" value="NZ_QRAN01000001.1"/>
</dbReference>
<dbReference type="AlphaFoldDB" id="A0A3L7E1W6"/>
<organism evidence="2 3">
    <name type="scientific">Seongchinamella sediminis</name>
    <dbReference type="NCBI Taxonomy" id="2283635"/>
    <lineage>
        <taxon>Bacteria</taxon>
        <taxon>Pseudomonadati</taxon>
        <taxon>Pseudomonadota</taxon>
        <taxon>Gammaproteobacteria</taxon>
        <taxon>Cellvibrionales</taxon>
        <taxon>Halieaceae</taxon>
        <taxon>Seongchinamella</taxon>
    </lineage>
</organism>
<keyword evidence="1" id="KW-0472">Membrane</keyword>
<reference evidence="2 3" key="1">
    <citation type="submission" date="2018-07" db="EMBL/GenBank/DDBJ databases">
        <title>Halioglobus sp. genome submission.</title>
        <authorList>
            <person name="Ye M.-Q."/>
            <person name="Du Z.-J."/>
        </authorList>
    </citation>
    <scope>NUCLEOTIDE SEQUENCE [LARGE SCALE GENOMIC DNA]</scope>
    <source>
        <strain evidence="2 3">U0301</strain>
    </source>
</reference>
<dbReference type="Proteomes" id="UP000265509">
    <property type="component" value="Unassembled WGS sequence"/>
</dbReference>
<keyword evidence="1" id="KW-1133">Transmembrane helix</keyword>
<comment type="caution">
    <text evidence="2">The sequence shown here is derived from an EMBL/GenBank/DDBJ whole genome shotgun (WGS) entry which is preliminary data.</text>
</comment>
<keyword evidence="3" id="KW-1185">Reference proteome</keyword>
<evidence type="ECO:0000313" key="3">
    <source>
        <dbReference type="Proteomes" id="UP000265509"/>
    </source>
</evidence>
<proteinExistence type="predicted"/>
<evidence type="ECO:0000313" key="2">
    <source>
        <dbReference type="EMBL" id="RLQ23838.1"/>
    </source>
</evidence>
<dbReference type="EMBL" id="QRAN01000001">
    <property type="protein sequence ID" value="RLQ23838.1"/>
    <property type="molecule type" value="Genomic_DNA"/>
</dbReference>
<sequence>MTTHSRKVVALLLGLLITVLAVSAFALAINRYDWGVTLILLAPLLVWLVLRMGKWLERWANGTGRLDDSDPDFPDEPPAA</sequence>
<protein>
    <submittedName>
        <fullName evidence="2">Uncharacterized protein</fullName>
    </submittedName>
</protein>
<keyword evidence="1" id="KW-0812">Transmembrane</keyword>
<accession>A0A3L7E1W6</accession>
<evidence type="ECO:0000256" key="1">
    <source>
        <dbReference type="SAM" id="Phobius"/>
    </source>
</evidence>
<name>A0A3L7E1W6_9GAMM</name>
<feature type="transmembrane region" description="Helical" evidence="1">
    <location>
        <begin position="34"/>
        <end position="50"/>
    </location>
</feature>
<gene>
    <name evidence="2" type="ORF">DWB85_01415</name>
</gene>